<feature type="transmembrane region" description="Helical" evidence="1">
    <location>
        <begin position="93"/>
        <end position="124"/>
    </location>
</feature>
<feature type="transmembrane region" description="Helical" evidence="1">
    <location>
        <begin position="381"/>
        <end position="399"/>
    </location>
</feature>
<evidence type="ECO:0000313" key="2">
    <source>
        <dbReference type="EMBL" id="MPL86051.1"/>
    </source>
</evidence>
<feature type="transmembrane region" description="Helical" evidence="1">
    <location>
        <begin position="144"/>
        <end position="169"/>
    </location>
</feature>
<proteinExistence type="predicted"/>
<feature type="transmembrane region" description="Helical" evidence="1">
    <location>
        <begin position="62"/>
        <end position="81"/>
    </location>
</feature>
<comment type="caution">
    <text evidence="2">The sequence shown here is derived from an EMBL/GenBank/DDBJ whole genome shotgun (WGS) entry which is preliminary data.</text>
</comment>
<name>A0A644V4D7_9ZZZZ</name>
<accession>A0A644V4D7</accession>
<keyword evidence="1" id="KW-1133">Transmembrane helix</keyword>
<feature type="transmembrane region" description="Helical" evidence="1">
    <location>
        <begin position="267"/>
        <end position="287"/>
    </location>
</feature>
<organism evidence="2">
    <name type="scientific">bioreactor metagenome</name>
    <dbReference type="NCBI Taxonomy" id="1076179"/>
    <lineage>
        <taxon>unclassified sequences</taxon>
        <taxon>metagenomes</taxon>
        <taxon>ecological metagenomes</taxon>
    </lineage>
</organism>
<feature type="transmembrane region" description="Helical" evidence="1">
    <location>
        <begin position="343"/>
        <end position="361"/>
    </location>
</feature>
<dbReference type="AlphaFoldDB" id="A0A644V4D7"/>
<feature type="transmembrane region" description="Helical" evidence="1">
    <location>
        <begin position="315"/>
        <end position="331"/>
    </location>
</feature>
<keyword evidence="1" id="KW-0812">Transmembrane</keyword>
<sequence length="424" mass="49404">MISLKNEMWLESRIMENRIAQPLRGIIGVLFSSLIFYILWWIFMDPRGVLKWYTPQYGYMYIRWILIVAIWQAYVFNFWPFSLKWRENTHPAITGAVLMFVNFAIVGAVIWGFFYNFLGIYSIPYLSVNKLMGKGMTEFFAREYSSLAILMFAAIASWLSPIVTVCFANHPWHNLKQPERGITIFCVTALLSILAFLCLMHPHYHVLFWPWQEYAAAYPWWDKFAHTLSGNFNVGWVMCGTVSIWMLEVTFDRYPYILIKNKILRGVVGFIGVFLFAVLLFVTFNFVQELAWGPAIDGAKRILAPDWRYQHSGELAIMMLIPAMILNFYFDNGPKKYSAPVNIALRMLIIVVSTMVFHWLYYKFSPSLLGTQAAYSHPQQFPMAPGILFICVMLFHNWFMDLWPGKKRVGNSDVMLDDDGEEIL</sequence>
<feature type="transmembrane region" description="Helical" evidence="1">
    <location>
        <begin position="21"/>
        <end position="42"/>
    </location>
</feature>
<gene>
    <name evidence="2" type="ORF">SDC9_32027</name>
</gene>
<reference evidence="2" key="1">
    <citation type="submission" date="2019-08" db="EMBL/GenBank/DDBJ databases">
        <authorList>
            <person name="Kucharzyk K."/>
            <person name="Murdoch R.W."/>
            <person name="Higgins S."/>
            <person name="Loffler F."/>
        </authorList>
    </citation>
    <scope>NUCLEOTIDE SEQUENCE</scope>
</reference>
<feature type="transmembrane region" description="Helical" evidence="1">
    <location>
        <begin position="224"/>
        <end position="247"/>
    </location>
</feature>
<protein>
    <submittedName>
        <fullName evidence="2">Uncharacterized protein</fullName>
    </submittedName>
</protein>
<keyword evidence="1" id="KW-0472">Membrane</keyword>
<evidence type="ECO:0000256" key="1">
    <source>
        <dbReference type="SAM" id="Phobius"/>
    </source>
</evidence>
<feature type="transmembrane region" description="Helical" evidence="1">
    <location>
        <begin position="181"/>
        <end position="204"/>
    </location>
</feature>
<dbReference type="EMBL" id="VSSQ01000215">
    <property type="protein sequence ID" value="MPL86051.1"/>
    <property type="molecule type" value="Genomic_DNA"/>
</dbReference>